<organism evidence="8 9">
    <name type="scientific">Pseudomonas nicosulfuronedens</name>
    <dbReference type="NCBI Taxonomy" id="2571105"/>
    <lineage>
        <taxon>Bacteria</taxon>
        <taxon>Pseudomonadati</taxon>
        <taxon>Pseudomonadota</taxon>
        <taxon>Gammaproteobacteria</taxon>
        <taxon>Pseudomonadales</taxon>
        <taxon>Pseudomonadaceae</taxon>
        <taxon>Pseudomonas</taxon>
    </lineage>
</organism>
<protein>
    <submittedName>
        <fullName evidence="8">RND family transporter</fullName>
    </submittedName>
</protein>
<feature type="domain" description="SSD" evidence="7">
    <location>
        <begin position="255"/>
        <end position="382"/>
    </location>
</feature>
<feature type="transmembrane region" description="Helical" evidence="6">
    <location>
        <begin position="618"/>
        <end position="636"/>
    </location>
</feature>
<dbReference type="PANTHER" id="PTHR33406">
    <property type="entry name" value="MEMBRANE PROTEIN MJ1562-RELATED"/>
    <property type="match status" value="1"/>
</dbReference>
<keyword evidence="5 6" id="KW-0472">Membrane</keyword>
<comment type="caution">
    <text evidence="8">The sequence shown here is derived from an EMBL/GenBank/DDBJ whole genome shotgun (WGS) entry which is preliminary data.</text>
</comment>
<feature type="transmembrane region" description="Helical" evidence="6">
    <location>
        <begin position="231"/>
        <end position="250"/>
    </location>
</feature>
<dbReference type="PANTHER" id="PTHR33406:SF10">
    <property type="entry name" value="SSD DOMAIN-CONTAINING PROTEIN"/>
    <property type="match status" value="1"/>
</dbReference>
<feature type="transmembrane region" description="Helical" evidence="6">
    <location>
        <begin position="285"/>
        <end position="307"/>
    </location>
</feature>
<accession>A0A5R9QU57</accession>
<evidence type="ECO:0000256" key="5">
    <source>
        <dbReference type="ARBA" id="ARBA00023136"/>
    </source>
</evidence>
<keyword evidence="2" id="KW-1003">Cell membrane</keyword>
<evidence type="ECO:0000313" key="9">
    <source>
        <dbReference type="Proteomes" id="UP000306635"/>
    </source>
</evidence>
<dbReference type="InterPro" id="IPR001036">
    <property type="entry name" value="Acrflvin-R"/>
</dbReference>
<feature type="transmembrane region" description="Helical" evidence="6">
    <location>
        <begin position="746"/>
        <end position="773"/>
    </location>
</feature>
<feature type="transmembrane region" description="Helical" evidence="6">
    <location>
        <begin position="416"/>
        <end position="434"/>
    </location>
</feature>
<dbReference type="InterPro" id="IPR004869">
    <property type="entry name" value="MMPL_dom"/>
</dbReference>
<gene>
    <name evidence="8" type="ORF">FAS41_20515</name>
</gene>
<evidence type="ECO:0000256" key="1">
    <source>
        <dbReference type="ARBA" id="ARBA00004651"/>
    </source>
</evidence>
<dbReference type="RefSeq" id="WP_138525282.1">
    <property type="nucleotide sequence ID" value="NZ_JAOCBK010000005.1"/>
</dbReference>
<evidence type="ECO:0000259" key="7">
    <source>
        <dbReference type="PROSITE" id="PS50156"/>
    </source>
</evidence>
<proteinExistence type="predicted"/>
<dbReference type="InterPro" id="IPR000731">
    <property type="entry name" value="SSD"/>
</dbReference>
<dbReference type="PROSITE" id="PS50156">
    <property type="entry name" value="SSD"/>
    <property type="match status" value="2"/>
</dbReference>
<keyword evidence="4 6" id="KW-1133">Transmembrane helix</keyword>
<dbReference type="AlphaFoldDB" id="A0A5R9QU57"/>
<dbReference type="InterPro" id="IPR050545">
    <property type="entry name" value="Mycobact_MmpL"/>
</dbReference>
<dbReference type="Proteomes" id="UP000306635">
    <property type="component" value="Unassembled WGS sequence"/>
</dbReference>
<dbReference type="SUPFAM" id="SSF82866">
    <property type="entry name" value="Multidrug efflux transporter AcrB transmembrane domain"/>
    <property type="match status" value="2"/>
</dbReference>
<evidence type="ECO:0000256" key="3">
    <source>
        <dbReference type="ARBA" id="ARBA00022692"/>
    </source>
</evidence>
<feature type="transmembrane region" description="Helical" evidence="6">
    <location>
        <begin position="641"/>
        <end position="659"/>
    </location>
</feature>
<dbReference type="EMBL" id="SWDV01000028">
    <property type="protein sequence ID" value="TLX73583.1"/>
    <property type="molecule type" value="Genomic_DNA"/>
</dbReference>
<feature type="domain" description="SSD" evidence="7">
    <location>
        <begin position="651"/>
        <end position="768"/>
    </location>
</feature>
<dbReference type="OrthoDB" id="9176717at2"/>
<dbReference type="PRINTS" id="PR00702">
    <property type="entry name" value="ACRIFLAVINRP"/>
</dbReference>
<reference evidence="8 9" key="1">
    <citation type="submission" date="2019-04" db="EMBL/GenBank/DDBJ databases">
        <authorList>
            <person name="Li M."/>
        </authorList>
    </citation>
    <scope>NUCLEOTIDE SEQUENCE [LARGE SCALE GENOMIC DNA]</scope>
    <source>
        <strain evidence="8 9">LAM1902</strain>
    </source>
</reference>
<name>A0A5R9QU57_9PSED</name>
<feature type="transmembrane region" description="Helical" evidence="6">
    <location>
        <begin position="257"/>
        <end position="279"/>
    </location>
</feature>
<feature type="transmembrane region" description="Helical" evidence="6">
    <location>
        <begin position="665"/>
        <end position="690"/>
    </location>
</feature>
<evidence type="ECO:0000256" key="2">
    <source>
        <dbReference type="ARBA" id="ARBA00022475"/>
    </source>
</evidence>
<dbReference type="GO" id="GO:0022857">
    <property type="term" value="F:transmembrane transporter activity"/>
    <property type="evidence" value="ECO:0007669"/>
    <property type="project" value="InterPro"/>
</dbReference>
<keyword evidence="3 6" id="KW-0812">Transmembrane</keyword>
<evidence type="ECO:0000256" key="6">
    <source>
        <dbReference type="SAM" id="Phobius"/>
    </source>
</evidence>
<feature type="transmembrane region" description="Helical" evidence="6">
    <location>
        <begin position="365"/>
        <end position="385"/>
    </location>
</feature>
<keyword evidence="9" id="KW-1185">Reference proteome</keyword>
<evidence type="ECO:0000313" key="8">
    <source>
        <dbReference type="EMBL" id="TLX73583.1"/>
    </source>
</evidence>
<feature type="transmembrane region" description="Helical" evidence="6">
    <location>
        <begin position="711"/>
        <end position="734"/>
    </location>
</feature>
<dbReference type="Pfam" id="PF03176">
    <property type="entry name" value="MMPL"/>
    <property type="match status" value="2"/>
</dbReference>
<dbReference type="GO" id="GO:0005886">
    <property type="term" value="C:plasma membrane"/>
    <property type="evidence" value="ECO:0007669"/>
    <property type="project" value="UniProtKB-SubCell"/>
</dbReference>
<comment type="subcellular location">
    <subcellularLocation>
        <location evidence="1">Cell membrane</location>
        <topology evidence="1">Multi-pass membrane protein</topology>
    </subcellularLocation>
</comment>
<sequence>MLAFLVSALERLFFRHRLATLGLLAVITLFMGAFASRLEMSAGFDKQLPQQHAFIKTFNQYRDVLFGANRIIVVLHAKHGDIWNRQAMTRLYDLTQTLFFMPGVDRRSVTSLWTPNTRAVQITEEGMKAEDVVGGDVTVGTLDDRAISAIRERTLIGGFVGSLVANDHSGAMVVAELADPDPQTGKPLNYLEFSQRLEKEVRAQYSDADYDVQIIGFAKQMGDIGAGAKSVVEFFGLAFVLTALAVFWYTRSWKLTFLPLFCSLVSVVWQFGTITLLGYGLDPLAILVPFLVFAIGVSHGVQQVNFISKEVCAGADGMTAARRSFSGLFIPGTLALITAFVGFATLALVPIPMIHELAVTASVGVAYKIVTNLIMLPVLASFFRYDAAYVARIERLRAGRDGLMVRLGRIAEPRNATLGALLCLGLMVLAVWQSQGRHVGHVLPGAPELHADSRYNQDVQSVVSHFALGLDLFTVAVETPSGGCYRHDVMTYVDRLTWYLGNVPGVLSAQSLPALTKLSASGVNEGNPKWAALPQDELSLGEAVRQVPEALRLYNADCTLLPVNLYLTDHKASTLKRVVLAVEQYRAGHAMNAVNVRLASGNAGVQAATNEVVESSELPMMLYVYLTIVLLVFLVYRDWRAMVACCVPLTLATFLGYWFMKALDIGLTVATLPVMVLAVGIGVDYAFYIYNRLQMHLAQGRDITEAFQRALREVGVATVFTALTLSVGVATWSFSALKFQADMGLLLTFMFMANMLMAITLLPALAVVLEILIPRRGPVRAPLIAH</sequence>
<evidence type="ECO:0000256" key="4">
    <source>
        <dbReference type="ARBA" id="ARBA00022989"/>
    </source>
</evidence>
<dbReference type="Gene3D" id="1.20.1640.10">
    <property type="entry name" value="Multidrug efflux transporter AcrB transmembrane domain"/>
    <property type="match status" value="2"/>
</dbReference>
<feature type="transmembrane region" description="Helical" evidence="6">
    <location>
        <begin position="328"/>
        <end position="353"/>
    </location>
</feature>